<name>A0A814C4S4_9BILA</name>
<dbReference type="PANTHER" id="PTHR33444:SF7">
    <property type="entry name" value="TRANSMEMBRANE PROTEIN 272"/>
    <property type="match status" value="1"/>
</dbReference>
<gene>
    <name evidence="3" type="ORF">OTI717_LOCUS4206</name>
    <name evidence="2" type="ORF">RFH988_LOCUS10762</name>
</gene>
<feature type="transmembrane region" description="Helical" evidence="1">
    <location>
        <begin position="214"/>
        <end position="234"/>
    </location>
</feature>
<dbReference type="Proteomes" id="UP000663823">
    <property type="component" value="Unassembled WGS sequence"/>
</dbReference>
<dbReference type="EMBL" id="CAJOAX010000248">
    <property type="protein sequence ID" value="CAF3549095.1"/>
    <property type="molecule type" value="Genomic_DNA"/>
</dbReference>
<comment type="caution">
    <text evidence="2">The sequence shown here is derived from an EMBL/GenBank/DDBJ whole genome shotgun (WGS) entry which is preliminary data.</text>
</comment>
<sequence length="349" mass="39852">MFSSRRKPISYAINSSISSSSSINSYIPTIRRSSSSSFTLHQLTVQDLDETNSRNWNQSLSRQGEHFRIPRPTLNNIPHSSIRLPNNNSIWTSTVRPTHAEDFSSSPTLTSRTHVSDRPFYQIVQPPIPPSPSIQHQIVPIYSPRFSPIYTRRYIRRKKKYKQEKTPGLCATLCTGGCGTFVALIYLSFCLALPITKLVIGIKYIKDCPVDNKIPLYMIVSGGCGIGIILFLLLSSTCSYYRSSIIARKSTHKCMILTIGFARGMQGIIAIFLFVWFFIGNFWIFGARYRVQTNNPNDNNNNYCHPALYWFGFYVLIFTYVFAIIFCFLKFCANFFCCHACDICKRAFT</sequence>
<dbReference type="OrthoDB" id="6157510at2759"/>
<organism evidence="2 4">
    <name type="scientific">Rotaria sordida</name>
    <dbReference type="NCBI Taxonomy" id="392033"/>
    <lineage>
        <taxon>Eukaryota</taxon>
        <taxon>Metazoa</taxon>
        <taxon>Spiralia</taxon>
        <taxon>Gnathifera</taxon>
        <taxon>Rotifera</taxon>
        <taxon>Eurotatoria</taxon>
        <taxon>Bdelloidea</taxon>
        <taxon>Philodinida</taxon>
        <taxon>Philodinidae</taxon>
        <taxon>Rotaria</taxon>
    </lineage>
</organism>
<evidence type="ECO:0000313" key="3">
    <source>
        <dbReference type="EMBL" id="CAF3549095.1"/>
    </source>
</evidence>
<proteinExistence type="predicted"/>
<keyword evidence="1" id="KW-0812">Transmembrane</keyword>
<dbReference type="PANTHER" id="PTHR33444">
    <property type="entry name" value="SI:DKEY-19B23.12-RELATED"/>
    <property type="match status" value="1"/>
</dbReference>
<dbReference type="EMBL" id="CAJNOO010000410">
    <property type="protein sequence ID" value="CAF0935234.1"/>
    <property type="molecule type" value="Genomic_DNA"/>
</dbReference>
<accession>A0A814C4S4</accession>
<reference evidence="2" key="1">
    <citation type="submission" date="2021-02" db="EMBL/GenBank/DDBJ databases">
        <authorList>
            <person name="Nowell W R."/>
        </authorList>
    </citation>
    <scope>NUCLEOTIDE SEQUENCE</scope>
</reference>
<keyword evidence="1" id="KW-1133">Transmembrane helix</keyword>
<feature type="transmembrane region" description="Helical" evidence="1">
    <location>
        <begin position="166"/>
        <end position="194"/>
    </location>
</feature>
<dbReference type="InterPro" id="IPR040350">
    <property type="entry name" value="TMEM272"/>
</dbReference>
<dbReference type="AlphaFoldDB" id="A0A814C4S4"/>
<feature type="transmembrane region" description="Helical" evidence="1">
    <location>
        <begin position="307"/>
        <end position="329"/>
    </location>
</feature>
<keyword evidence="1" id="KW-0472">Membrane</keyword>
<feature type="transmembrane region" description="Helical" evidence="1">
    <location>
        <begin position="255"/>
        <end position="279"/>
    </location>
</feature>
<evidence type="ECO:0000313" key="2">
    <source>
        <dbReference type="EMBL" id="CAF0935234.1"/>
    </source>
</evidence>
<evidence type="ECO:0000313" key="4">
    <source>
        <dbReference type="Proteomes" id="UP000663882"/>
    </source>
</evidence>
<dbReference type="Proteomes" id="UP000663882">
    <property type="component" value="Unassembled WGS sequence"/>
</dbReference>
<protein>
    <submittedName>
        <fullName evidence="2">Uncharacterized protein</fullName>
    </submittedName>
</protein>
<evidence type="ECO:0000256" key="1">
    <source>
        <dbReference type="SAM" id="Phobius"/>
    </source>
</evidence>